<dbReference type="OrthoDB" id="785292at2759"/>
<keyword evidence="1" id="KW-1185">Reference proteome</keyword>
<dbReference type="RefSeq" id="XP_019708847.1">
    <property type="nucleotide sequence ID" value="XM_019853288.2"/>
</dbReference>
<accession>A0A6J0PNH7</accession>
<dbReference type="Gene3D" id="3.10.10.10">
    <property type="entry name" value="HIV Type 1 Reverse Transcriptase, subunit A, domain 1"/>
    <property type="match status" value="1"/>
</dbReference>
<dbReference type="AlphaFoldDB" id="A0A6J0PNH7"/>
<evidence type="ECO:0000313" key="2">
    <source>
        <dbReference type="RefSeq" id="XP_019708847.1"/>
    </source>
</evidence>
<sequence>MRLSTDRLRRIPVPLIGFAGDTITTEGEITLPVTVGTEPRQSTVSLTFAVAQVPSAYNAILGRPGLNALKAIVSTYHLLVRFPTKNGVGEMRGDQQLARRCFQTSAQSDGTKDPLTIDKLDQREKEERGSPAEQLEAIPIGENPDRKIWVGSQLPDTERHRLAELLTANADIFAWSAADMSGIPPETITHRLNIDPTMKPVRQKKRSFAPERQKAIDEEVDKLLEA</sequence>
<dbReference type="Proteomes" id="UP000504607">
    <property type="component" value="Chromosome 10"/>
</dbReference>
<gene>
    <name evidence="2" type="primary">LOC109506353</name>
</gene>
<dbReference type="PANTHER" id="PTHR33240">
    <property type="entry name" value="OS08G0508500 PROTEIN"/>
    <property type="match status" value="1"/>
</dbReference>
<protein>
    <submittedName>
        <fullName evidence="2">Uncharacterized protein LOC109506353</fullName>
    </submittedName>
</protein>
<dbReference type="InParanoid" id="A0A6J0PNH7"/>
<name>A0A6J0PNH7_ELAGV</name>
<feature type="non-terminal residue" evidence="2">
    <location>
        <position position="226"/>
    </location>
</feature>
<proteinExistence type="predicted"/>
<evidence type="ECO:0000313" key="1">
    <source>
        <dbReference type="Proteomes" id="UP000504607"/>
    </source>
</evidence>
<dbReference type="PANTHER" id="PTHR33240:SF17">
    <property type="entry name" value="EUKARYOTIC PEPTIDE CHAIN RELEASE FACTOR GTP-BINDING SUBUNIT-LIKE"/>
    <property type="match status" value="1"/>
</dbReference>
<organism evidence="1 2">
    <name type="scientific">Elaeis guineensis var. tenera</name>
    <name type="common">Oil palm</name>
    <dbReference type="NCBI Taxonomy" id="51953"/>
    <lineage>
        <taxon>Eukaryota</taxon>
        <taxon>Viridiplantae</taxon>
        <taxon>Streptophyta</taxon>
        <taxon>Embryophyta</taxon>
        <taxon>Tracheophyta</taxon>
        <taxon>Spermatophyta</taxon>
        <taxon>Magnoliopsida</taxon>
        <taxon>Liliopsida</taxon>
        <taxon>Arecaceae</taxon>
        <taxon>Arecoideae</taxon>
        <taxon>Cocoseae</taxon>
        <taxon>Elaeidinae</taxon>
        <taxon>Elaeis</taxon>
    </lineage>
</organism>
<reference evidence="2" key="1">
    <citation type="submission" date="2025-08" db="UniProtKB">
        <authorList>
            <consortium name="RefSeq"/>
        </authorList>
    </citation>
    <scope>IDENTIFICATION</scope>
</reference>